<keyword evidence="1" id="KW-0812">Transmembrane</keyword>
<keyword evidence="3" id="KW-1185">Reference proteome</keyword>
<proteinExistence type="predicted"/>
<reference evidence="2" key="1">
    <citation type="submission" date="2020-06" db="EMBL/GenBank/DDBJ databases">
        <title>Draft genome of Bugula neritina, a colonial animal packing powerful symbionts and potential medicines.</title>
        <authorList>
            <person name="Rayko M."/>
        </authorList>
    </citation>
    <scope>NUCLEOTIDE SEQUENCE [LARGE SCALE GENOMIC DNA]</scope>
    <source>
        <strain evidence="2">Kwan_BN1</strain>
    </source>
</reference>
<organism evidence="2 3">
    <name type="scientific">Bugula neritina</name>
    <name type="common">Brown bryozoan</name>
    <name type="synonym">Sertularia neritina</name>
    <dbReference type="NCBI Taxonomy" id="10212"/>
    <lineage>
        <taxon>Eukaryota</taxon>
        <taxon>Metazoa</taxon>
        <taxon>Spiralia</taxon>
        <taxon>Lophotrochozoa</taxon>
        <taxon>Bryozoa</taxon>
        <taxon>Gymnolaemata</taxon>
        <taxon>Cheilostomatida</taxon>
        <taxon>Flustrina</taxon>
        <taxon>Buguloidea</taxon>
        <taxon>Bugulidae</taxon>
        <taxon>Bugula</taxon>
    </lineage>
</organism>
<evidence type="ECO:0000313" key="2">
    <source>
        <dbReference type="EMBL" id="KAF6017898.1"/>
    </source>
</evidence>
<keyword evidence="1" id="KW-0472">Membrane</keyword>
<evidence type="ECO:0000313" key="3">
    <source>
        <dbReference type="Proteomes" id="UP000593567"/>
    </source>
</evidence>
<gene>
    <name evidence="2" type="ORF">EB796_023763</name>
</gene>
<sequence>MLPGVVSWPPAARTPFHTSNRFDVIRWTLVSDNTSYLEYDLVNSQPLQAETEVASLQVVVPLYETMPQSLDLLLSNYLLLYQNIPLISLHFLLIYRYVSCTDHVKVASN</sequence>
<dbReference type="EMBL" id="VXIV02003351">
    <property type="protein sequence ID" value="KAF6017898.1"/>
    <property type="molecule type" value="Genomic_DNA"/>
</dbReference>
<dbReference type="Proteomes" id="UP000593567">
    <property type="component" value="Unassembled WGS sequence"/>
</dbReference>
<protein>
    <submittedName>
        <fullName evidence="2">Uncharacterized protein</fullName>
    </submittedName>
</protein>
<dbReference type="AlphaFoldDB" id="A0A7J7IXE8"/>
<evidence type="ECO:0000256" key="1">
    <source>
        <dbReference type="SAM" id="Phobius"/>
    </source>
</evidence>
<feature type="transmembrane region" description="Helical" evidence="1">
    <location>
        <begin position="79"/>
        <end position="98"/>
    </location>
</feature>
<dbReference type="OrthoDB" id="9985088at2759"/>
<comment type="caution">
    <text evidence="2">The sequence shown here is derived from an EMBL/GenBank/DDBJ whole genome shotgun (WGS) entry which is preliminary data.</text>
</comment>
<keyword evidence="1" id="KW-1133">Transmembrane helix</keyword>
<accession>A0A7J7IXE8</accession>
<name>A0A7J7IXE8_BUGNE</name>